<dbReference type="InterPro" id="IPR036388">
    <property type="entry name" value="WH-like_DNA-bd_sf"/>
</dbReference>
<evidence type="ECO:0000256" key="2">
    <source>
        <dbReference type="ARBA" id="ARBA00023125"/>
    </source>
</evidence>
<dbReference type="PANTHER" id="PTHR33204">
    <property type="entry name" value="TRANSCRIPTIONAL REGULATOR, MARR FAMILY"/>
    <property type="match status" value="1"/>
</dbReference>
<dbReference type="InterPro" id="IPR036390">
    <property type="entry name" value="WH_DNA-bd_sf"/>
</dbReference>
<dbReference type="Proteomes" id="UP000199013">
    <property type="component" value="Unassembled WGS sequence"/>
</dbReference>
<name>A0A1C3P3Z2_9ACTN</name>
<sequence>MSAAERRSLLHDLRRLLDPEWFPDVLVVLAAGPRPYTGLLQAIRSYGTAGTSRRSQPRIQDGVLSRTLRWLESRGLVEHTREERFPFTTAYRLTPPAEELVELLEPLAAWAQKYEDLLVLDRRERSNRRRS</sequence>
<dbReference type="Pfam" id="PF01638">
    <property type="entry name" value="HxlR"/>
    <property type="match status" value="1"/>
</dbReference>
<dbReference type="GO" id="GO:0003677">
    <property type="term" value="F:DNA binding"/>
    <property type="evidence" value="ECO:0007669"/>
    <property type="project" value="UniProtKB-KW"/>
</dbReference>
<dbReference type="AlphaFoldDB" id="A0A1C3P3Z2"/>
<keyword evidence="1" id="KW-0805">Transcription regulation</keyword>
<keyword evidence="3" id="KW-0804">Transcription</keyword>
<reference evidence="6" key="1">
    <citation type="submission" date="2016-02" db="EMBL/GenBank/DDBJ databases">
        <authorList>
            <person name="Wibberg D."/>
        </authorList>
    </citation>
    <scope>NUCLEOTIDE SEQUENCE [LARGE SCALE GENOMIC DNA]</scope>
</reference>
<dbReference type="InterPro" id="IPR002577">
    <property type="entry name" value="HTH_HxlR"/>
</dbReference>
<feature type="domain" description="HTH hxlR-type" evidence="4">
    <location>
        <begin position="4"/>
        <end position="119"/>
    </location>
</feature>
<gene>
    <name evidence="5" type="ORF">FDG2_4144</name>
</gene>
<accession>A0A1C3P3Z2</accession>
<evidence type="ECO:0000259" key="4">
    <source>
        <dbReference type="PROSITE" id="PS51118"/>
    </source>
</evidence>
<evidence type="ECO:0000256" key="3">
    <source>
        <dbReference type="ARBA" id="ARBA00023163"/>
    </source>
</evidence>
<dbReference type="PROSITE" id="PS51118">
    <property type="entry name" value="HTH_HXLR"/>
    <property type="match status" value="1"/>
</dbReference>
<dbReference type="EMBL" id="FLUV01001744">
    <property type="protein sequence ID" value="SBW24418.1"/>
    <property type="molecule type" value="Genomic_DNA"/>
</dbReference>
<organism evidence="5 6">
    <name type="scientific">Candidatus Protofrankia californiensis</name>
    <dbReference type="NCBI Taxonomy" id="1839754"/>
    <lineage>
        <taxon>Bacteria</taxon>
        <taxon>Bacillati</taxon>
        <taxon>Actinomycetota</taxon>
        <taxon>Actinomycetes</taxon>
        <taxon>Frankiales</taxon>
        <taxon>Frankiaceae</taxon>
        <taxon>Protofrankia</taxon>
    </lineage>
</organism>
<keyword evidence="2" id="KW-0238">DNA-binding</keyword>
<keyword evidence="6" id="KW-1185">Reference proteome</keyword>
<protein>
    <recommendedName>
        <fullName evidence="4">HTH hxlR-type domain-containing protein</fullName>
    </recommendedName>
</protein>
<evidence type="ECO:0000313" key="5">
    <source>
        <dbReference type="EMBL" id="SBW24418.1"/>
    </source>
</evidence>
<dbReference type="SUPFAM" id="SSF46785">
    <property type="entry name" value="Winged helix' DNA-binding domain"/>
    <property type="match status" value="1"/>
</dbReference>
<proteinExistence type="predicted"/>
<evidence type="ECO:0000256" key="1">
    <source>
        <dbReference type="ARBA" id="ARBA00023015"/>
    </source>
</evidence>
<dbReference type="Gene3D" id="1.10.10.10">
    <property type="entry name" value="Winged helix-like DNA-binding domain superfamily/Winged helix DNA-binding domain"/>
    <property type="match status" value="1"/>
</dbReference>
<evidence type="ECO:0000313" key="6">
    <source>
        <dbReference type="Proteomes" id="UP000199013"/>
    </source>
</evidence>
<dbReference type="PANTHER" id="PTHR33204:SF37">
    <property type="entry name" value="HTH-TYPE TRANSCRIPTIONAL REGULATOR YODB"/>
    <property type="match status" value="1"/>
</dbReference>